<dbReference type="InterPro" id="IPR009003">
    <property type="entry name" value="Peptidase_S1_PA"/>
</dbReference>
<dbReference type="InterPro" id="IPR001254">
    <property type="entry name" value="Trypsin_dom"/>
</dbReference>
<evidence type="ECO:0000313" key="4">
    <source>
        <dbReference type="EMBL" id="GBP52166.1"/>
    </source>
</evidence>
<dbReference type="OrthoDB" id="9981647at2759"/>
<dbReference type="GO" id="GO:0004252">
    <property type="term" value="F:serine-type endopeptidase activity"/>
    <property type="evidence" value="ECO:0007669"/>
    <property type="project" value="InterPro"/>
</dbReference>
<dbReference type="SUPFAM" id="SSF50494">
    <property type="entry name" value="Trypsin-like serine proteases"/>
    <property type="match status" value="2"/>
</dbReference>
<proteinExistence type="inferred from homology"/>
<feature type="domain" description="Peptidase S1" evidence="3">
    <location>
        <begin position="1"/>
        <end position="262"/>
    </location>
</feature>
<gene>
    <name evidence="4" type="primary">PPAE</name>
    <name evidence="4" type="ORF">EVAR_21297_1</name>
</gene>
<comment type="caution">
    <text evidence="4">The sequence shown here is derived from an EMBL/GenBank/DDBJ whole genome shotgun (WGS) entry which is preliminary data.</text>
</comment>
<evidence type="ECO:0000313" key="5">
    <source>
        <dbReference type="Proteomes" id="UP000299102"/>
    </source>
</evidence>
<comment type="similarity">
    <text evidence="2">Belongs to the peptidase S1 family. CLIP subfamily.</text>
</comment>
<dbReference type="STRING" id="151549.A0A4C1WL34"/>
<evidence type="ECO:0000256" key="1">
    <source>
        <dbReference type="ARBA" id="ARBA00023157"/>
    </source>
</evidence>
<evidence type="ECO:0000256" key="2">
    <source>
        <dbReference type="ARBA" id="ARBA00024195"/>
    </source>
</evidence>
<name>A0A4C1WL34_EUMVA</name>
<reference evidence="4 5" key="1">
    <citation type="journal article" date="2019" name="Commun. Biol.">
        <title>The bagworm genome reveals a unique fibroin gene that provides high tensile strength.</title>
        <authorList>
            <person name="Kono N."/>
            <person name="Nakamura H."/>
            <person name="Ohtoshi R."/>
            <person name="Tomita M."/>
            <person name="Numata K."/>
            <person name="Arakawa K."/>
        </authorList>
    </citation>
    <scope>NUCLEOTIDE SEQUENCE [LARGE SCALE GENOMIC DNA]</scope>
</reference>
<dbReference type="PANTHER" id="PTHR24256">
    <property type="entry name" value="TRYPTASE-RELATED"/>
    <property type="match status" value="1"/>
</dbReference>
<dbReference type="PROSITE" id="PS50240">
    <property type="entry name" value="TRYPSIN_DOM"/>
    <property type="match status" value="1"/>
</dbReference>
<dbReference type="Pfam" id="PF00089">
    <property type="entry name" value="Trypsin"/>
    <property type="match status" value="2"/>
</dbReference>
<dbReference type="EMBL" id="BGZK01000596">
    <property type="protein sequence ID" value="GBP52166.1"/>
    <property type="molecule type" value="Genomic_DNA"/>
</dbReference>
<dbReference type="GO" id="GO:0006508">
    <property type="term" value="P:proteolysis"/>
    <property type="evidence" value="ECO:0007669"/>
    <property type="project" value="InterPro"/>
</dbReference>
<dbReference type="InterPro" id="IPR051487">
    <property type="entry name" value="Ser/Thr_Proteases_Immune/Dev"/>
</dbReference>
<dbReference type="InterPro" id="IPR043504">
    <property type="entry name" value="Peptidase_S1_PA_chymotrypsin"/>
</dbReference>
<keyword evidence="5" id="KW-1185">Reference proteome</keyword>
<evidence type="ECO:0000259" key="3">
    <source>
        <dbReference type="PROSITE" id="PS50240"/>
    </source>
</evidence>
<keyword evidence="1" id="KW-1015">Disulfide bond</keyword>
<dbReference type="SMART" id="SM00020">
    <property type="entry name" value="Tryp_SPc"/>
    <property type="match status" value="1"/>
</dbReference>
<dbReference type="CDD" id="cd00190">
    <property type="entry name" value="Tryp_SPc"/>
    <property type="match status" value="1"/>
</dbReference>
<organism evidence="4 5">
    <name type="scientific">Eumeta variegata</name>
    <name type="common">Bagworm moth</name>
    <name type="synonym">Eumeta japonica</name>
    <dbReference type="NCBI Taxonomy" id="151549"/>
    <lineage>
        <taxon>Eukaryota</taxon>
        <taxon>Metazoa</taxon>
        <taxon>Ecdysozoa</taxon>
        <taxon>Arthropoda</taxon>
        <taxon>Hexapoda</taxon>
        <taxon>Insecta</taxon>
        <taxon>Pterygota</taxon>
        <taxon>Neoptera</taxon>
        <taxon>Endopterygota</taxon>
        <taxon>Lepidoptera</taxon>
        <taxon>Glossata</taxon>
        <taxon>Ditrysia</taxon>
        <taxon>Tineoidea</taxon>
        <taxon>Psychidae</taxon>
        <taxon>Oiketicinae</taxon>
        <taxon>Eumeta</taxon>
    </lineage>
</organism>
<dbReference type="Gene3D" id="2.40.10.10">
    <property type="entry name" value="Trypsin-like serine proteases"/>
    <property type="match status" value="2"/>
</dbReference>
<dbReference type="Proteomes" id="UP000299102">
    <property type="component" value="Unassembled WGS sequence"/>
</dbReference>
<accession>A0A4C1WL34</accession>
<dbReference type="AlphaFoldDB" id="A0A4C1WL34"/>
<sequence>MRICQLERSVRRTNVRLGEYNTGNEISERDCVRTAGGGWDCTDPPLVIPIEQFIVHEGYRPWDPNKRNDIALLRLKYTAPYTCRNRSQTAAASASKKRVTSKRMPLQSGWPITGGRVLSGGRSCRDFIRPICLPSTDVTQDPPEDIALYAAGWGALNITTVHSDIKQHTSLPFTNFTECQSIYLRKYKHVELWNKQLCVGGRDGRDTCRKDSGGPLMYENGRVYEVVAVVSFGPSTCGGAAVAPGVYTKVHEYNAWIRSHIRP</sequence>
<protein>
    <submittedName>
        <fullName evidence="4">Phenoloxidase-activating enzyme</fullName>
    </submittedName>
</protein>